<dbReference type="GO" id="GO:0005634">
    <property type="term" value="C:nucleus"/>
    <property type="evidence" value="ECO:0007669"/>
    <property type="project" value="TreeGrafter"/>
</dbReference>
<evidence type="ECO:0000313" key="5">
    <source>
        <dbReference type="Proteomes" id="UP001454036"/>
    </source>
</evidence>
<evidence type="ECO:0000256" key="2">
    <source>
        <dbReference type="SAM" id="Phobius"/>
    </source>
</evidence>
<feature type="region of interest" description="Disordered" evidence="1">
    <location>
        <begin position="1"/>
        <end position="113"/>
    </location>
</feature>
<feature type="domain" description="THO1-MOS11 C-terminal" evidence="3">
    <location>
        <begin position="64"/>
        <end position="92"/>
    </location>
</feature>
<evidence type="ECO:0000259" key="3">
    <source>
        <dbReference type="Pfam" id="PF18592"/>
    </source>
</evidence>
<name>A0AAV3PJ04_LITER</name>
<organism evidence="4 5">
    <name type="scientific">Lithospermum erythrorhizon</name>
    <name type="common">Purple gromwell</name>
    <name type="synonym">Lithospermum officinale var. erythrorhizon</name>
    <dbReference type="NCBI Taxonomy" id="34254"/>
    <lineage>
        <taxon>Eukaryota</taxon>
        <taxon>Viridiplantae</taxon>
        <taxon>Streptophyta</taxon>
        <taxon>Embryophyta</taxon>
        <taxon>Tracheophyta</taxon>
        <taxon>Spermatophyta</taxon>
        <taxon>Magnoliopsida</taxon>
        <taxon>eudicotyledons</taxon>
        <taxon>Gunneridae</taxon>
        <taxon>Pentapetalae</taxon>
        <taxon>asterids</taxon>
        <taxon>lamiids</taxon>
        <taxon>Boraginales</taxon>
        <taxon>Boraginaceae</taxon>
        <taxon>Boraginoideae</taxon>
        <taxon>Lithospermeae</taxon>
        <taxon>Lithospermum</taxon>
    </lineage>
</organism>
<feature type="domain" description="THO1-MOS11 C-terminal" evidence="3">
    <location>
        <begin position="110"/>
        <end position="142"/>
    </location>
</feature>
<feature type="region of interest" description="Disordered" evidence="1">
    <location>
        <begin position="144"/>
        <end position="168"/>
    </location>
</feature>
<keyword evidence="5" id="KW-1185">Reference proteome</keyword>
<comment type="caution">
    <text evidence="4">The sequence shown here is derived from an EMBL/GenBank/DDBJ whole genome shotgun (WGS) entry which is preliminary data.</text>
</comment>
<accession>A0AAV3PJ04</accession>
<dbReference type="InterPro" id="IPR040746">
    <property type="entry name" value="THO1_MOS11_C"/>
</dbReference>
<dbReference type="PANTHER" id="PTHR47701:SF2">
    <property type="entry name" value="PROTEIN MODIFIER OF SNC1 11"/>
    <property type="match status" value="1"/>
</dbReference>
<gene>
    <name evidence="4" type="ORF">LIER_10373</name>
</gene>
<dbReference type="InterPro" id="IPR044209">
    <property type="entry name" value="MOS11"/>
</dbReference>
<keyword evidence="2" id="KW-0472">Membrane</keyword>
<evidence type="ECO:0000313" key="4">
    <source>
        <dbReference type="EMBL" id="GAA0151714.1"/>
    </source>
</evidence>
<keyword evidence="2" id="KW-1133">Transmembrane helix</keyword>
<dbReference type="AlphaFoldDB" id="A0AAV3PJ04"/>
<reference evidence="4 5" key="1">
    <citation type="submission" date="2024-01" db="EMBL/GenBank/DDBJ databases">
        <title>The complete chloroplast genome sequence of Lithospermum erythrorhizon: insights into the phylogenetic relationship among Boraginaceae species and the maternal lineages of purple gromwells.</title>
        <authorList>
            <person name="Okada T."/>
            <person name="Watanabe K."/>
        </authorList>
    </citation>
    <scope>NUCLEOTIDE SEQUENCE [LARGE SCALE GENOMIC DNA]</scope>
</reference>
<dbReference type="Pfam" id="PF18592">
    <property type="entry name" value="Tho1_MOS11_C"/>
    <property type="match status" value="2"/>
</dbReference>
<dbReference type="PANTHER" id="PTHR47701">
    <property type="entry name" value="PROTEIN MODIFIER OF SNC1 11"/>
    <property type="match status" value="1"/>
</dbReference>
<feature type="transmembrane region" description="Helical" evidence="2">
    <location>
        <begin position="269"/>
        <end position="287"/>
    </location>
</feature>
<feature type="transmembrane region" description="Helical" evidence="2">
    <location>
        <begin position="237"/>
        <end position="257"/>
    </location>
</feature>
<feature type="compositionally biased region" description="Low complexity" evidence="1">
    <location>
        <begin position="14"/>
        <end position="24"/>
    </location>
</feature>
<dbReference type="Proteomes" id="UP001454036">
    <property type="component" value="Unassembled WGS sequence"/>
</dbReference>
<proteinExistence type="predicted"/>
<protein>
    <recommendedName>
        <fullName evidence="3">THO1-MOS11 C-terminal domain-containing protein</fullName>
    </recommendedName>
</protein>
<feature type="compositionally biased region" description="Polar residues" evidence="1">
    <location>
        <begin position="45"/>
        <end position="54"/>
    </location>
</feature>
<sequence>MATATSAPELDNLTSTPPSLTETPPSDPPQSPLPASTGGGDELNKTSPASNTSDDGGEKNSVLKKMKRAERFGVPVQLSEEEKRNSRAERFGTSPTASGPEASKSSEELKKKARAERFGIVQSASVSAAEETKKNARLERFGAVAKADPSEEEKKKATAAKADPLEEEKKKARAIRFSESQPNSKPQQDGAVSIESIDRFKFLSFCDSGTSLVACVHGSYSLGQELVFYTQIVLVELVRTFSLVFAPSCVVHFLFFLPVLPDKAIECQIIIAMFLVPPVVRFSLVLYESRFHKWMEL</sequence>
<evidence type="ECO:0000256" key="1">
    <source>
        <dbReference type="SAM" id="MobiDB-lite"/>
    </source>
</evidence>
<keyword evidence="2" id="KW-0812">Transmembrane</keyword>
<dbReference type="EMBL" id="BAABME010001839">
    <property type="protein sequence ID" value="GAA0151714.1"/>
    <property type="molecule type" value="Genomic_DNA"/>
</dbReference>
<feature type="compositionally biased region" description="Basic and acidic residues" evidence="1">
    <location>
        <begin position="80"/>
        <end position="90"/>
    </location>
</feature>
<dbReference type="GO" id="GO:0016973">
    <property type="term" value="P:poly(A)+ mRNA export from nucleus"/>
    <property type="evidence" value="ECO:0007669"/>
    <property type="project" value="InterPro"/>
</dbReference>